<keyword evidence="9" id="KW-0414">Isoprene biosynthesis</keyword>
<comment type="function">
    <text evidence="9">Catalyzes the phosphorylation of the position 2 hydroxy group of 4-diphosphocytidyl-2C-methyl-D-erythritol.</text>
</comment>
<keyword evidence="4 9" id="KW-0808">Transferase</keyword>
<reference evidence="13" key="1">
    <citation type="submission" date="2019-11" db="EMBL/GenBank/DDBJ databases">
        <title>Complete genome sequence of Corynebacterium kalinowskii 1959, a novel Corynebacterium species isolated from soil of a small paddock in Vilsendorf, Germany.</title>
        <authorList>
            <person name="Schaffert L."/>
            <person name="Ruwe M."/>
            <person name="Milse J."/>
            <person name="Hanuschka K."/>
            <person name="Ortseifen V."/>
            <person name="Droste J."/>
            <person name="Brandt D."/>
            <person name="Schlueter L."/>
            <person name="Kutter Y."/>
            <person name="Vinke S."/>
            <person name="Viehoefer P."/>
            <person name="Jacob L."/>
            <person name="Luebke N.-C."/>
            <person name="Schulte-Berndt E."/>
            <person name="Hain C."/>
            <person name="Linder M."/>
            <person name="Schmidt P."/>
            <person name="Wollenschlaeger L."/>
            <person name="Luttermann T."/>
            <person name="Thieme E."/>
            <person name="Hassa J."/>
            <person name="Haak M."/>
            <person name="Wittchen M."/>
            <person name="Mentz A."/>
            <person name="Persicke M."/>
            <person name="Busche T."/>
            <person name="Ruckert C."/>
        </authorList>
    </citation>
    <scope>NUCLEOTIDE SEQUENCE [LARGE SCALE GENOMIC DNA]</scope>
    <source>
        <strain evidence="13">1959</strain>
    </source>
</reference>
<evidence type="ECO:0000256" key="3">
    <source>
        <dbReference type="ARBA" id="ARBA00017473"/>
    </source>
</evidence>
<evidence type="ECO:0000256" key="8">
    <source>
        <dbReference type="ARBA" id="ARBA00032554"/>
    </source>
</evidence>
<sequence length="311" mass="31879">MTILTARAHAKVNLHLGVGDAREDGYHELVTVFQSLSLHDDLEVELLDQSTAEGSIVRSLSVTGLGAPAVPTTPDNLVWKAIDMATELHRSQGGAPLPMIDIRLRKGIPTAGGMAGGSADAAAALRVMGQMASISTADLLPLAARLGSDVPFTLLGGTMLGTGRGEQLVPLLSRGTYHWALALNSAGLSTPKVFHTLDDMRAARPDMARAGDIKELSAALLSGDPHEVAKYLANDLQAPALSLLPQLRRTLNAGETAGALAGVVSGSGPTVAFLCESAEQAVDVADYVLDTGVATSVAVAEGPAGGAELVG</sequence>
<dbReference type="UniPathway" id="UPA00056">
    <property type="reaction ID" value="UER00094"/>
</dbReference>
<comment type="similarity">
    <text evidence="1 9">Belongs to the GHMP kinase family. IspE subfamily.</text>
</comment>
<comment type="pathway">
    <text evidence="9">Isoprenoid biosynthesis; isopentenyl diphosphate biosynthesis via DXP pathway; isopentenyl diphosphate from 1-deoxy-D-xylulose 5-phosphate: step 3/6.</text>
</comment>
<dbReference type="GO" id="GO:0019288">
    <property type="term" value="P:isopentenyl diphosphate biosynthetic process, methylerythritol 4-phosphate pathway"/>
    <property type="evidence" value="ECO:0007669"/>
    <property type="project" value="UniProtKB-UniRule"/>
</dbReference>
<dbReference type="Gene3D" id="3.30.230.10">
    <property type="match status" value="1"/>
</dbReference>
<protein>
    <recommendedName>
        <fullName evidence="3 9">4-diphosphocytidyl-2-C-methyl-D-erythritol kinase</fullName>
        <shortName evidence="9">CMK</shortName>
        <ecNumber evidence="2 9">2.7.1.148</ecNumber>
    </recommendedName>
    <alternativeName>
        <fullName evidence="8 9">4-(cytidine-5'-diphospho)-2-C-methyl-D-erythritol kinase</fullName>
    </alternativeName>
</protein>
<evidence type="ECO:0000313" key="13">
    <source>
        <dbReference type="Proteomes" id="UP000427071"/>
    </source>
</evidence>
<dbReference type="GO" id="GO:0050515">
    <property type="term" value="F:4-(cytidine 5'-diphospho)-2-C-methyl-D-erythritol kinase activity"/>
    <property type="evidence" value="ECO:0007669"/>
    <property type="project" value="UniProtKB-UniRule"/>
</dbReference>
<organism evidence="12 13">
    <name type="scientific">Corynebacterium kalinowskii</name>
    <dbReference type="NCBI Taxonomy" id="2675216"/>
    <lineage>
        <taxon>Bacteria</taxon>
        <taxon>Bacillati</taxon>
        <taxon>Actinomycetota</taxon>
        <taxon>Actinomycetes</taxon>
        <taxon>Mycobacteriales</taxon>
        <taxon>Corynebacteriaceae</taxon>
        <taxon>Corynebacterium</taxon>
    </lineage>
</organism>
<evidence type="ECO:0000259" key="11">
    <source>
        <dbReference type="Pfam" id="PF08544"/>
    </source>
</evidence>
<dbReference type="PANTHER" id="PTHR43527">
    <property type="entry name" value="4-DIPHOSPHOCYTIDYL-2-C-METHYL-D-ERYTHRITOL KINASE, CHLOROPLASTIC"/>
    <property type="match status" value="1"/>
</dbReference>
<gene>
    <name evidence="9 12" type="primary">ispE</name>
    <name evidence="12" type="ORF">CKALI_08265</name>
</gene>
<feature type="domain" description="GHMP kinase N-terminal" evidence="10">
    <location>
        <begin position="76"/>
        <end position="157"/>
    </location>
</feature>
<keyword evidence="6 9" id="KW-0418">Kinase</keyword>
<dbReference type="InterPro" id="IPR006204">
    <property type="entry name" value="GHMP_kinase_N_dom"/>
</dbReference>
<dbReference type="Proteomes" id="UP000427071">
    <property type="component" value="Chromosome"/>
</dbReference>
<evidence type="ECO:0000256" key="4">
    <source>
        <dbReference type="ARBA" id="ARBA00022679"/>
    </source>
</evidence>
<feature type="active site" evidence="9">
    <location>
        <position position="11"/>
    </location>
</feature>
<dbReference type="InterPro" id="IPR036554">
    <property type="entry name" value="GHMP_kinase_C_sf"/>
</dbReference>
<dbReference type="GO" id="GO:0016114">
    <property type="term" value="P:terpenoid biosynthetic process"/>
    <property type="evidence" value="ECO:0007669"/>
    <property type="project" value="UniProtKB-UniRule"/>
</dbReference>
<dbReference type="NCBIfam" id="TIGR00154">
    <property type="entry name" value="ispE"/>
    <property type="match status" value="1"/>
</dbReference>
<feature type="binding site" evidence="9">
    <location>
        <begin position="109"/>
        <end position="119"/>
    </location>
    <ligand>
        <name>ATP</name>
        <dbReference type="ChEBI" id="CHEBI:30616"/>
    </ligand>
</feature>
<keyword evidence="13" id="KW-1185">Reference proteome</keyword>
<evidence type="ECO:0000256" key="2">
    <source>
        <dbReference type="ARBA" id="ARBA00012052"/>
    </source>
</evidence>
<evidence type="ECO:0000259" key="10">
    <source>
        <dbReference type="Pfam" id="PF00288"/>
    </source>
</evidence>
<evidence type="ECO:0000256" key="9">
    <source>
        <dbReference type="HAMAP-Rule" id="MF_00061"/>
    </source>
</evidence>
<feature type="domain" description="GHMP kinase C-terminal" evidence="11">
    <location>
        <begin position="218"/>
        <end position="290"/>
    </location>
</feature>
<dbReference type="GO" id="GO:0005524">
    <property type="term" value="F:ATP binding"/>
    <property type="evidence" value="ECO:0007669"/>
    <property type="project" value="UniProtKB-UniRule"/>
</dbReference>
<dbReference type="InterPro" id="IPR014721">
    <property type="entry name" value="Ribsml_uS5_D2-typ_fold_subgr"/>
</dbReference>
<dbReference type="EC" id="2.7.1.148" evidence="2 9"/>
<dbReference type="NCBIfam" id="NF002870">
    <property type="entry name" value="PRK03188.1"/>
    <property type="match status" value="1"/>
</dbReference>
<dbReference type="AlphaFoldDB" id="A0A6B8VEB0"/>
<evidence type="ECO:0000256" key="6">
    <source>
        <dbReference type="ARBA" id="ARBA00022777"/>
    </source>
</evidence>
<evidence type="ECO:0000313" key="12">
    <source>
        <dbReference type="EMBL" id="QGU02513.1"/>
    </source>
</evidence>
<dbReference type="InterPro" id="IPR013750">
    <property type="entry name" value="GHMP_kinase_C_dom"/>
</dbReference>
<dbReference type="PANTHER" id="PTHR43527:SF2">
    <property type="entry name" value="4-DIPHOSPHOCYTIDYL-2-C-METHYL-D-ERYTHRITOL KINASE, CHLOROPLASTIC"/>
    <property type="match status" value="1"/>
</dbReference>
<keyword evidence="5 9" id="KW-0547">Nucleotide-binding</keyword>
<keyword evidence="7 9" id="KW-0067">ATP-binding</keyword>
<dbReference type="SUPFAM" id="SSF54211">
    <property type="entry name" value="Ribosomal protein S5 domain 2-like"/>
    <property type="match status" value="1"/>
</dbReference>
<proteinExistence type="inferred from homology"/>
<dbReference type="InterPro" id="IPR004424">
    <property type="entry name" value="IspE"/>
</dbReference>
<dbReference type="InterPro" id="IPR020568">
    <property type="entry name" value="Ribosomal_Su5_D2-typ_SF"/>
</dbReference>
<dbReference type="Pfam" id="PF00288">
    <property type="entry name" value="GHMP_kinases_N"/>
    <property type="match status" value="1"/>
</dbReference>
<name>A0A6B8VEB0_9CORY</name>
<evidence type="ECO:0000256" key="1">
    <source>
        <dbReference type="ARBA" id="ARBA00009684"/>
    </source>
</evidence>
<dbReference type="PIRSF" id="PIRSF010376">
    <property type="entry name" value="IspE"/>
    <property type="match status" value="1"/>
</dbReference>
<evidence type="ECO:0000256" key="5">
    <source>
        <dbReference type="ARBA" id="ARBA00022741"/>
    </source>
</evidence>
<dbReference type="SUPFAM" id="SSF55060">
    <property type="entry name" value="GHMP Kinase, C-terminal domain"/>
    <property type="match status" value="1"/>
</dbReference>
<dbReference type="RefSeq" id="WP_156192836.1">
    <property type="nucleotide sequence ID" value="NZ_CP046452.1"/>
</dbReference>
<comment type="catalytic activity">
    <reaction evidence="9">
        <text>4-CDP-2-C-methyl-D-erythritol + ATP = 4-CDP-2-C-methyl-D-erythritol 2-phosphate + ADP + H(+)</text>
        <dbReference type="Rhea" id="RHEA:18437"/>
        <dbReference type="ChEBI" id="CHEBI:15378"/>
        <dbReference type="ChEBI" id="CHEBI:30616"/>
        <dbReference type="ChEBI" id="CHEBI:57823"/>
        <dbReference type="ChEBI" id="CHEBI:57919"/>
        <dbReference type="ChEBI" id="CHEBI:456216"/>
        <dbReference type="EC" id="2.7.1.148"/>
    </reaction>
</comment>
<dbReference type="EMBL" id="CP046452">
    <property type="protein sequence ID" value="QGU02513.1"/>
    <property type="molecule type" value="Genomic_DNA"/>
</dbReference>
<dbReference type="Pfam" id="PF08544">
    <property type="entry name" value="GHMP_kinases_C"/>
    <property type="match status" value="1"/>
</dbReference>
<accession>A0A6B8VEB0</accession>
<dbReference type="KEGG" id="ckw:CKALI_08265"/>
<feature type="active site" evidence="9">
    <location>
        <position position="149"/>
    </location>
</feature>
<dbReference type="Gene3D" id="3.30.70.890">
    <property type="entry name" value="GHMP kinase, C-terminal domain"/>
    <property type="match status" value="1"/>
</dbReference>
<evidence type="ECO:0000256" key="7">
    <source>
        <dbReference type="ARBA" id="ARBA00022840"/>
    </source>
</evidence>
<dbReference type="HAMAP" id="MF_00061">
    <property type="entry name" value="IspE"/>
    <property type="match status" value="1"/>
</dbReference>